<dbReference type="RefSeq" id="WP_090500627.1">
    <property type="nucleotide sequence ID" value="NZ_FNCH01000009.1"/>
</dbReference>
<gene>
    <name evidence="1" type="ORF">SAMN05421827_109170</name>
</gene>
<sequence>MAVTSYSPYPNQKLVQSTQYYQNHFLESIPAPDQNDKQITFIVEDKTDLLVFAQSAEVFWRSASNYPYCFKGTVRTRKGNCFATFNYVADEELDAISELKP</sequence>
<keyword evidence="2" id="KW-1185">Reference proteome</keyword>
<dbReference type="AlphaFoldDB" id="A0A1G7WAQ3"/>
<evidence type="ECO:0000313" key="1">
    <source>
        <dbReference type="EMBL" id="SDG68934.1"/>
    </source>
</evidence>
<dbReference type="Proteomes" id="UP000199643">
    <property type="component" value="Unassembled WGS sequence"/>
</dbReference>
<dbReference type="EMBL" id="FNCH01000009">
    <property type="protein sequence ID" value="SDG68934.1"/>
    <property type="molecule type" value="Genomic_DNA"/>
</dbReference>
<evidence type="ECO:0000313" key="2">
    <source>
        <dbReference type="Proteomes" id="UP000199643"/>
    </source>
</evidence>
<accession>A0A1G7WAQ3</accession>
<reference evidence="2" key="1">
    <citation type="submission" date="2016-10" db="EMBL/GenBank/DDBJ databases">
        <authorList>
            <person name="Varghese N."/>
            <person name="Submissions S."/>
        </authorList>
    </citation>
    <scope>NUCLEOTIDE SEQUENCE [LARGE SCALE GENOMIC DNA]</scope>
    <source>
        <strain evidence="2">DSM 17933</strain>
    </source>
</reference>
<proteinExistence type="predicted"/>
<dbReference type="OrthoDB" id="772641at2"/>
<organism evidence="1 2">
    <name type="scientific">Pedobacter terrae</name>
    <dbReference type="NCBI Taxonomy" id="405671"/>
    <lineage>
        <taxon>Bacteria</taxon>
        <taxon>Pseudomonadati</taxon>
        <taxon>Bacteroidota</taxon>
        <taxon>Sphingobacteriia</taxon>
        <taxon>Sphingobacteriales</taxon>
        <taxon>Sphingobacteriaceae</taxon>
        <taxon>Pedobacter</taxon>
    </lineage>
</organism>
<protein>
    <submittedName>
        <fullName evidence="1">Uncharacterized protein</fullName>
    </submittedName>
</protein>
<name>A0A1G7WAQ3_9SPHI</name>